<proteinExistence type="inferred from homology"/>
<name>A0ABP7MUC1_9GAMM</name>
<keyword evidence="3" id="KW-0862">Zinc</keyword>
<feature type="domain" description="CENP-V/GFA" evidence="5">
    <location>
        <begin position="3"/>
        <end position="120"/>
    </location>
</feature>
<dbReference type="PANTHER" id="PTHR33337">
    <property type="entry name" value="GFA DOMAIN-CONTAINING PROTEIN"/>
    <property type="match status" value="1"/>
</dbReference>
<dbReference type="EMBL" id="BAABBN010000007">
    <property type="protein sequence ID" value="GAA3930373.1"/>
    <property type="molecule type" value="Genomic_DNA"/>
</dbReference>
<sequence length="133" mass="14772">MALTGSCLCQKVKYQITGPLDDVLNCHCSMCRKLHASAFRTRASIASSDWKTLEGQAFIKFYESSPGEHKGFCSECGSSLLTKFDHKPDVFGFPLGTLDSDPKVKPSRHVFVGSKAPWYEITDDLPQAMEFES</sequence>
<comment type="similarity">
    <text evidence="1">Belongs to the Gfa family.</text>
</comment>
<keyword evidence="2" id="KW-0479">Metal-binding</keyword>
<dbReference type="RefSeq" id="WP_344799259.1">
    <property type="nucleotide sequence ID" value="NZ_BAABBN010000007.1"/>
</dbReference>
<dbReference type="PANTHER" id="PTHR33337:SF40">
    <property type="entry name" value="CENP-V_GFA DOMAIN-CONTAINING PROTEIN-RELATED"/>
    <property type="match status" value="1"/>
</dbReference>
<gene>
    <name evidence="6" type="ORF">GCM10022277_28860</name>
</gene>
<dbReference type="Gene3D" id="3.90.1590.10">
    <property type="entry name" value="glutathione-dependent formaldehyde- activating enzyme (gfa)"/>
    <property type="match status" value="1"/>
</dbReference>
<keyword evidence="7" id="KW-1185">Reference proteome</keyword>
<dbReference type="SUPFAM" id="SSF51316">
    <property type="entry name" value="Mss4-like"/>
    <property type="match status" value="1"/>
</dbReference>
<evidence type="ECO:0000256" key="2">
    <source>
        <dbReference type="ARBA" id="ARBA00022723"/>
    </source>
</evidence>
<evidence type="ECO:0000313" key="6">
    <source>
        <dbReference type="EMBL" id="GAA3930373.1"/>
    </source>
</evidence>
<accession>A0ABP7MUC1</accession>
<evidence type="ECO:0000256" key="1">
    <source>
        <dbReference type="ARBA" id="ARBA00005495"/>
    </source>
</evidence>
<evidence type="ECO:0000313" key="7">
    <source>
        <dbReference type="Proteomes" id="UP001501565"/>
    </source>
</evidence>
<evidence type="ECO:0000256" key="4">
    <source>
        <dbReference type="ARBA" id="ARBA00023239"/>
    </source>
</evidence>
<dbReference type="Pfam" id="PF04828">
    <property type="entry name" value="GFA"/>
    <property type="match status" value="1"/>
</dbReference>
<reference evidence="7" key="1">
    <citation type="journal article" date="2019" name="Int. J. Syst. Evol. Microbiol.">
        <title>The Global Catalogue of Microorganisms (GCM) 10K type strain sequencing project: providing services to taxonomists for standard genome sequencing and annotation.</title>
        <authorList>
            <consortium name="The Broad Institute Genomics Platform"/>
            <consortium name="The Broad Institute Genome Sequencing Center for Infectious Disease"/>
            <person name="Wu L."/>
            <person name="Ma J."/>
        </authorList>
    </citation>
    <scope>NUCLEOTIDE SEQUENCE [LARGE SCALE GENOMIC DNA]</scope>
    <source>
        <strain evidence="7">JCM 17551</strain>
    </source>
</reference>
<dbReference type="InterPro" id="IPR006913">
    <property type="entry name" value="CENP-V/GFA"/>
</dbReference>
<comment type="caution">
    <text evidence="6">The sequence shown here is derived from an EMBL/GenBank/DDBJ whole genome shotgun (WGS) entry which is preliminary data.</text>
</comment>
<protein>
    <submittedName>
        <fullName evidence="6">GFA family protein</fullName>
    </submittedName>
</protein>
<dbReference type="PROSITE" id="PS51891">
    <property type="entry name" value="CENP_V_GFA"/>
    <property type="match status" value="1"/>
</dbReference>
<evidence type="ECO:0000259" key="5">
    <source>
        <dbReference type="PROSITE" id="PS51891"/>
    </source>
</evidence>
<dbReference type="InterPro" id="IPR011057">
    <property type="entry name" value="Mss4-like_sf"/>
</dbReference>
<organism evidence="6 7">
    <name type="scientific">Litoribacillus peritrichatus</name>
    <dbReference type="NCBI Taxonomy" id="718191"/>
    <lineage>
        <taxon>Bacteria</taxon>
        <taxon>Pseudomonadati</taxon>
        <taxon>Pseudomonadota</taxon>
        <taxon>Gammaproteobacteria</taxon>
        <taxon>Oceanospirillales</taxon>
        <taxon>Oceanospirillaceae</taxon>
        <taxon>Litoribacillus</taxon>
    </lineage>
</organism>
<evidence type="ECO:0000256" key="3">
    <source>
        <dbReference type="ARBA" id="ARBA00022833"/>
    </source>
</evidence>
<keyword evidence="4" id="KW-0456">Lyase</keyword>
<dbReference type="Proteomes" id="UP001501565">
    <property type="component" value="Unassembled WGS sequence"/>
</dbReference>